<gene>
    <name evidence="1" type="ORF">AGLY_016688</name>
</gene>
<evidence type="ECO:0000313" key="2">
    <source>
        <dbReference type="Proteomes" id="UP000475862"/>
    </source>
</evidence>
<organism evidence="1 2">
    <name type="scientific">Aphis glycines</name>
    <name type="common">Soybean aphid</name>
    <dbReference type="NCBI Taxonomy" id="307491"/>
    <lineage>
        <taxon>Eukaryota</taxon>
        <taxon>Metazoa</taxon>
        <taxon>Ecdysozoa</taxon>
        <taxon>Arthropoda</taxon>
        <taxon>Hexapoda</taxon>
        <taxon>Insecta</taxon>
        <taxon>Pterygota</taxon>
        <taxon>Neoptera</taxon>
        <taxon>Paraneoptera</taxon>
        <taxon>Hemiptera</taxon>
        <taxon>Sternorrhyncha</taxon>
        <taxon>Aphidomorpha</taxon>
        <taxon>Aphidoidea</taxon>
        <taxon>Aphididae</taxon>
        <taxon>Aphidini</taxon>
        <taxon>Aphis</taxon>
        <taxon>Aphis</taxon>
    </lineage>
</organism>
<protein>
    <recommendedName>
        <fullName evidence="3">BED-type domain-containing protein</fullName>
    </recommendedName>
</protein>
<keyword evidence="2" id="KW-1185">Reference proteome</keyword>
<dbReference type="EMBL" id="VYZN01000511">
    <property type="protein sequence ID" value="KAE9522877.1"/>
    <property type="molecule type" value="Genomic_DNA"/>
</dbReference>
<dbReference type="OrthoDB" id="6593820at2759"/>
<proteinExistence type="predicted"/>
<dbReference type="Proteomes" id="UP000475862">
    <property type="component" value="Unassembled WGS sequence"/>
</dbReference>
<name>A0A6G0SYZ5_APHGL</name>
<evidence type="ECO:0000313" key="1">
    <source>
        <dbReference type="EMBL" id="KAE9522877.1"/>
    </source>
</evidence>
<evidence type="ECO:0008006" key="3">
    <source>
        <dbReference type="Google" id="ProtNLM"/>
    </source>
</evidence>
<dbReference type="AlphaFoldDB" id="A0A6G0SYZ5"/>
<comment type="caution">
    <text evidence="1">The sequence shown here is derived from an EMBL/GenBank/DDBJ whole genome shotgun (WGS) entry which is preliminary data.</text>
</comment>
<reference evidence="1 2" key="1">
    <citation type="submission" date="2019-08" db="EMBL/GenBank/DDBJ databases">
        <title>The genome of the soybean aphid Biotype 1, its phylome, world population structure and adaptation to the North American continent.</title>
        <authorList>
            <person name="Giordano R."/>
            <person name="Donthu R.K."/>
            <person name="Hernandez A.G."/>
            <person name="Wright C.L."/>
            <person name="Zimin A.V."/>
        </authorList>
    </citation>
    <scope>NUCLEOTIDE SEQUENCE [LARGE SCALE GENOMIC DNA]</scope>
    <source>
        <tissue evidence="1">Whole aphids</tissue>
    </source>
</reference>
<sequence length="208" mass="24212">MSSSSDEGPKLGSKKKPYTPKFKEEWKKHPEFASWLCKGKTDTFCHCNVCFYDYLGGLSAIKRHSKSDKHKNNSKSVSVSNPINKMQKFVQHTSNCYHYLCEGITEAAFNKQFKNTRSRWICNKCKLNWDKPKNISSKSTDSEISQQELANSMNFISQQFDDFRTTVTKILEEMKEIRKKNVRIVNDNIKLTQEIFDLKYLALNLLSK</sequence>
<accession>A0A6G0SYZ5</accession>